<reference evidence="2 3" key="1">
    <citation type="submission" date="2019-03" db="EMBL/GenBank/DDBJ databases">
        <authorList>
            <person name="Jensen L."/>
            <person name="Storgaard J."/>
            <person name="Sulaj E."/>
            <person name="Schramm A."/>
            <person name="Marshall I.P.G."/>
        </authorList>
    </citation>
    <scope>NUCLEOTIDE SEQUENCE [LARGE SCALE GENOMIC DNA]</scope>
    <source>
        <strain evidence="2 3">2017H2G3</strain>
    </source>
</reference>
<accession>A0A4R1B6C4</accession>
<dbReference type="EMBL" id="SJTH01000001">
    <property type="protein sequence ID" value="TCJ06450.1"/>
    <property type="molecule type" value="Genomic_DNA"/>
</dbReference>
<dbReference type="AlphaFoldDB" id="A0A4R1B6C4"/>
<sequence length="320" mass="37654">MIVKERSIPIRIQKNEALLRRLPKDHIKRQEIEEDLRKRWAGYRGEQSVDYYLGKLPEKDFLIFHGIRLSNGEYFFQIDTLLLTPYFALILEIKNFSGTLYFDPIFNQWIQTAQTGEKGYPCPIEQANQQKQGLKKWLEARNISIPIDFLVVISKPSTILKTAYGNTPILQKVLHVQFLLDKIQKLKYKETILNYKELKRIARLIVKEHRSETFDILTFYKVLPSELITGVFCSNCISIQMTRCYGNWICPECKQKDPHAHVRAVEDYFLLFNDTPLSNQRFRDFLHLTSPYIANRLLLSMNLPYTGSRKDRLYHSSAAR</sequence>
<dbReference type="STRING" id="1742358.GCA_001439605_04649"/>
<name>A0A4R1B6C4_9BACI</name>
<dbReference type="RefSeq" id="WP_131235745.1">
    <property type="nucleotide sequence ID" value="NZ_SJTH01000001.1"/>
</dbReference>
<gene>
    <name evidence="2" type="ORF">E0Y62_01205</name>
</gene>
<dbReference type="Proteomes" id="UP000293846">
    <property type="component" value="Unassembled WGS sequence"/>
</dbReference>
<organism evidence="2 3">
    <name type="scientific">Cytobacillus praedii</name>
    <dbReference type="NCBI Taxonomy" id="1742358"/>
    <lineage>
        <taxon>Bacteria</taxon>
        <taxon>Bacillati</taxon>
        <taxon>Bacillota</taxon>
        <taxon>Bacilli</taxon>
        <taxon>Bacillales</taxon>
        <taxon>Bacillaceae</taxon>
        <taxon>Cytobacillus</taxon>
    </lineage>
</organism>
<dbReference type="InterPro" id="IPR011528">
    <property type="entry name" value="NERD"/>
</dbReference>
<comment type="caution">
    <text evidence="2">The sequence shown here is derived from an EMBL/GenBank/DDBJ whole genome shotgun (WGS) entry which is preliminary data.</text>
</comment>
<protein>
    <submittedName>
        <fullName evidence="2">NERD domain-containing protein</fullName>
    </submittedName>
</protein>
<dbReference type="Pfam" id="PF08378">
    <property type="entry name" value="NERD"/>
    <property type="match status" value="1"/>
</dbReference>
<feature type="domain" description="NERD" evidence="1">
    <location>
        <begin position="41"/>
        <end position="157"/>
    </location>
</feature>
<evidence type="ECO:0000259" key="1">
    <source>
        <dbReference type="PROSITE" id="PS50965"/>
    </source>
</evidence>
<evidence type="ECO:0000313" key="2">
    <source>
        <dbReference type="EMBL" id="TCJ06450.1"/>
    </source>
</evidence>
<keyword evidence="3" id="KW-1185">Reference proteome</keyword>
<proteinExistence type="predicted"/>
<evidence type="ECO:0000313" key="3">
    <source>
        <dbReference type="Proteomes" id="UP000293846"/>
    </source>
</evidence>
<dbReference type="PROSITE" id="PS50965">
    <property type="entry name" value="NERD"/>
    <property type="match status" value="1"/>
</dbReference>
<dbReference type="OrthoDB" id="569879at2"/>